<dbReference type="SUPFAM" id="SSF47175">
    <property type="entry name" value="Cytochromes"/>
    <property type="match status" value="1"/>
</dbReference>
<dbReference type="EMBL" id="UINC01161064">
    <property type="protein sequence ID" value="SVD60038.1"/>
    <property type="molecule type" value="Genomic_DNA"/>
</dbReference>
<dbReference type="InterPro" id="IPR010980">
    <property type="entry name" value="Cyt_c/b562"/>
</dbReference>
<protein>
    <recommendedName>
        <fullName evidence="2">Cytochrome c domain-containing protein</fullName>
    </recommendedName>
</protein>
<reference evidence="1" key="1">
    <citation type="submission" date="2018-05" db="EMBL/GenBank/DDBJ databases">
        <authorList>
            <person name="Lanie J.A."/>
            <person name="Ng W.-L."/>
            <person name="Kazmierczak K.M."/>
            <person name="Andrzejewski T.M."/>
            <person name="Davidsen T.M."/>
            <person name="Wayne K.J."/>
            <person name="Tettelin H."/>
            <person name="Glass J.I."/>
            <person name="Rusch D."/>
            <person name="Podicherti R."/>
            <person name="Tsui H.-C.T."/>
            <person name="Winkler M.E."/>
        </authorList>
    </citation>
    <scope>NUCLEOTIDE SEQUENCE</scope>
</reference>
<dbReference type="AlphaFoldDB" id="A0A382WPH8"/>
<dbReference type="GO" id="GO:0005506">
    <property type="term" value="F:iron ion binding"/>
    <property type="evidence" value="ECO:0007669"/>
    <property type="project" value="InterPro"/>
</dbReference>
<organism evidence="1">
    <name type="scientific">marine metagenome</name>
    <dbReference type="NCBI Taxonomy" id="408172"/>
    <lineage>
        <taxon>unclassified sequences</taxon>
        <taxon>metagenomes</taxon>
        <taxon>ecological metagenomes</taxon>
    </lineage>
</organism>
<name>A0A382WPH8_9ZZZZ</name>
<gene>
    <name evidence="1" type="ORF">METZ01_LOCUS412892</name>
</gene>
<dbReference type="GO" id="GO:0009055">
    <property type="term" value="F:electron transfer activity"/>
    <property type="evidence" value="ECO:0007669"/>
    <property type="project" value="InterPro"/>
</dbReference>
<dbReference type="GO" id="GO:0020037">
    <property type="term" value="F:heme binding"/>
    <property type="evidence" value="ECO:0007669"/>
    <property type="project" value="InterPro"/>
</dbReference>
<proteinExistence type="predicted"/>
<evidence type="ECO:0008006" key="2">
    <source>
        <dbReference type="Google" id="ProtNLM"/>
    </source>
</evidence>
<evidence type="ECO:0000313" key="1">
    <source>
        <dbReference type="EMBL" id="SVD60038.1"/>
    </source>
</evidence>
<dbReference type="GO" id="GO:0022900">
    <property type="term" value="P:electron transport chain"/>
    <property type="evidence" value="ECO:0007669"/>
    <property type="project" value="InterPro"/>
</dbReference>
<sequence length="119" mass="13206">MKKALQVLSIFVALAAFTFFASAKKGEQHEIFEEIMKKGFKSTEEKPALLKKVVEGSATAEEKTKLAQYIKKLVTLKPPEGDADSWKKKTQALNAAMEKNDLKALKNAANCKACHKVHK</sequence>
<accession>A0A382WPH8</accession>